<dbReference type="AlphaFoldDB" id="A0A9W7CRU7"/>
<evidence type="ECO:0000313" key="1">
    <source>
        <dbReference type="EMBL" id="GMF37944.1"/>
    </source>
</evidence>
<dbReference type="EMBL" id="BSXW01001604">
    <property type="protein sequence ID" value="GMF37944.1"/>
    <property type="molecule type" value="Genomic_DNA"/>
</dbReference>
<proteinExistence type="predicted"/>
<accession>A0A9W7CRU7</accession>
<keyword evidence="2" id="KW-1185">Reference proteome</keyword>
<organism evidence="1 2">
    <name type="scientific">Phytophthora lilii</name>
    <dbReference type="NCBI Taxonomy" id="2077276"/>
    <lineage>
        <taxon>Eukaryota</taxon>
        <taxon>Sar</taxon>
        <taxon>Stramenopiles</taxon>
        <taxon>Oomycota</taxon>
        <taxon>Peronosporomycetes</taxon>
        <taxon>Peronosporales</taxon>
        <taxon>Peronosporaceae</taxon>
        <taxon>Phytophthora</taxon>
    </lineage>
</organism>
<evidence type="ECO:0000313" key="2">
    <source>
        <dbReference type="Proteomes" id="UP001165083"/>
    </source>
</evidence>
<sequence length="146" mass="16009">MAPKVTQALEVFIERDHIPENLSILTCTEEEEVQDYFDAEWDDDEDTTSATRSRSASVEAIWSSCSTFSPASVLGVCTPTDTRCTTPSKKAPPRRVRSPLRLSVGEASTARSLLRMASMPPLYRPSELCIDLSSIIGDPRGPKTSS</sequence>
<gene>
    <name evidence="1" type="ORF">Plil01_001591700</name>
</gene>
<dbReference type="OrthoDB" id="154632at2759"/>
<reference evidence="1" key="1">
    <citation type="submission" date="2023-04" db="EMBL/GenBank/DDBJ databases">
        <title>Phytophthora lilii NBRC 32176.</title>
        <authorList>
            <person name="Ichikawa N."/>
            <person name="Sato H."/>
            <person name="Tonouchi N."/>
        </authorList>
    </citation>
    <scope>NUCLEOTIDE SEQUENCE</scope>
    <source>
        <strain evidence="1">NBRC 32176</strain>
    </source>
</reference>
<name>A0A9W7CRU7_9STRA</name>
<comment type="caution">
    <text evidence="1">The sequence shown here is derived from an EMBL/GenBank/DDBJ whole genome shotgun (WGS) entry which is preliminary data.</text>
</comment>
<dbReference type="Proteomes" id="UP001165083">
    <property type="component" value="Unassembled WGS sequence"/>
</dbReference>
<protein>
    <submittedName>
        <fullName evidence="1">Unnamed protein product</fullName>
    </submittedName>
</protein>